<protein>
    <recommendedName>
        <fullName evidence="4">Beta-lactamase-inhibitor-like PepSY-like domain-containing protein</fullName>
    </recommendedName>
</protein>
<dbReference type="RefSeq" id="WP_133227054.1">
    <property type="nucleotide sequence ID" value="NZ_SOZE01000003.1"/>
</dbReference>
<evidence type="ECO:0000313" key="3">
    <source>
        <dbReference type="Proteomes" id="UP000297540"/>
    </source>
</evidence>
<name>A0A4Y8SL43_9SPHI</name>
<proteinExistence type="predicted"/>
<dbReference type="EMBL" id="SOZE01000003">
    <property type="protein sequence ID" value="TFF39612.1"/>
    <property type="molecule type" value="Genomic_DNA"/>
</dbReference>
<feature type="signal peptide" evidence="1">
    <location>
        <begin position="1"/>
        <end position="21"/>
    </location>
</feature>
<keyword evidence="3" id="KW-1185">Reference proteome</keyword>
<evidence type="ECO:0000256" key="1">
    <source>
        <dbReference type="SAM" id="SignalP"/>
    </source>
</evidence>
<organism evidence="2 3">
    <name type="scientific">Mucilaginibacter psychrotolerans</name>
    <dbReference type="NCBI Taxonomy" id="1524096"/>
    <lineage>
        <taxon>Bacteria</taxon>
        <taxon>Pseudomonadati</taxon>
        <taxon>Bacteroidota</taxon>
        <taxon>Sphingobacteriia</taxon>
        <taxon>Sphingobacteriales</taxon>
        <taxon>Sphingobacteriaceae</taxon>
        <taxon>Mucilaginibacter</taxon>
    </lineage>
</organism>
<feature type="chain" id="PRO_5021502421" description="Beta-lactamase-inhibitor-like PepSY-like domain-containing protein" evidence="1">
    <location>
        <begin position="22"/>
        <end position="159"/>
    </location>
</feature>
<dbReference type="SUPFAM" id="SSF160574">
    <property type="entry name" value="BT0923-like"/>
    <property type="match status" value="1"/>
</dbReference>
<dbReference type="OrthoDB" id="669738at2"/>
<sequence>MKKIFVTLAIAASLFTTNIYAATSAIKTDDGTENVTYAAISRFNNDYARAENVSWKVSTTFQKVTFTLDDVKMSAFYNLRGELIGVTQNVQFKALPDRAKKEIAVKYEGYFAKEVIKLETGDDSSFDNTVYFVDLSKDDKEVLVRVTPGAGVYFFKTIK</sequence>
<comment type="caution">
    <text evidence="2">The sequence shown here is derived from an EMBL/GenBank/DDBJ whole genome shotgun (WGS) entry which is preliminary data.</text>
</comment>
<dbReference type="AlphaFoldDB" id="A0A4Y8SL43"/>
<keyword evidence="1" id="KW-0732">Signal</keyword>
<evidence type="ECO:0000313" key="2">
    <source>
        <dbReference type="EMBL" id="TFF39612.1"/>
    </source>
</evidence>
<accession>A0A4Y8SL43</accession>
<reference evidence="2 3" key="1">
    <citation type="journal article" date="2017" name="Int. J. Syst. Evol. Microbiol.">
        <title>Mucilaginibacterpsychrotolerans sp. nov., isolated from peatlands.</title>
        <authorList>
            <person name="Deng Y."/>
            <person name="Shen L."/>
            <person name="Xu B."/>
            <person name="Liu Y."/>
            <person name="Gu Z."/>
            <person name="Liu H."/>
            <person name="Zhou Y."/>
        </authorList>
    </citation>
    <scope>NUCLEOTIDE SEQUENCE [LARGE SCALE GENOMIC DNA]</scope>
    <source>
        <strain evidence="2 3">NH7-4</strain>
    </source>
</reference>
<dbReference type="Gene3D" id="3.10.450.360">
    <property type="match status" value="1"/>
</dbReference>
<evidence type="ECO:0008006" key="4">
    <source>
        <dbReference type="Google" id="ProtNLM"/>
    </source>
</evidence>
<gene>
    <name evidence="2" type="ORF">E2R66_04370</name>
</gene>
<dbReference type="Proteomes" id="UP000297540">
    <property type="component" value="Unassembled WGS sequence"/>
</dbReference>